<evidence type="ECO:0000313" key="1">
    <source>
        <dbReference type="EMBL" id="KAH3779408.1"/>
    </source>
</evidence>
<sequence length="71" mass="8398">MFPQTWISRSEEYWDNPSILQADVIIFQGTCNGRQRYYYKTVISKQHLKNGVSIQLRYVQTIIHDGQTFKG</sequence>
<reference evidence="1" key="1">
    <citation type="journal article" date="2019" name="bioRxiv">
        <title>The Genome of the Zebra Mussel, Dreissena polymorpha: A Resource for Invasive Species Research.</title>
        <authorList>
            <person name="McCartney M.A."/>
            <person name="Auch B."/>
            <person name="Kono T."/>
            <person name="Mallez S."/>
            <person name="Zhang Y."/>
            <person name="Obille A."/>
            <person name="Becker A."/>
            <person name="Abrahante J.E."/>
            <person name="Garbe J."/>
            <person name="Badalamenti J.P."/>
            <person name="Herman A."/>
            <person name="Mangelson H."/>
            <person name="Liachko I."/>
            <person name="Sullivan S."/>
            <person name="Sone E.D."/>
            <person name="Koren S."/>
            <person name="Silverstein K.A.T."/>
            <person name="Beckman K.B."/>
            <person name="Gohl D.M."/>
        </authorList>
    </citation>
    <scope>NUCLEOTIDE SEQUENCE</scope>
    <source>
        <strain evidence="1">Duluth1</strain>
        <tissue evidence="1">Whole animal</tissue>
    </source>
</reference>
<reference evidence="1" key="2">
    <citation type="submission" date="2020-11" db="EMBL/GenBank/DDBJ databases">
        <authorList>
            <person name="McCartney M.A."/>
            <person name="Auch B."/>
            <person name="Kono T."/>
            <person name="Mallez S."/>
            <person name="Becker A."/>
            <person name="Gohl D.M."/>
            <person name="Silverstein K.A.T."/>
            <person name="Koren S."/>
            <person name="Bechman K.B."/>
            <person name="Herman A."/>
            <person name="Abrahante J.E."/>
            <person name="Garbe J."/>
        </authorList>
    </citation>
    <scope>NUCLEOTIDE SEQUENCE</scope>
    <source>
        <strain evidence="1">Duluth1</strain>
        <tissue evidence="1">Whole animal</tissue>
    </source>
</reference>
<proteinExistence type="predicted"/>
<dbReference type="EMBL" id="JAIWYP010000008">
    <property type="protein sequence ID" value="KAH3779408.1"/>
    <property type="molecule type" value="Genomic_DNA"/>
</dbReference>
<evidence type="ECO:0000313" key="2">
    <source>
        <dbReference type="Proteomes" id="UP000828390"/>
    </source>
</evidence>
<dbReference type="Proteomes" id="UP000828390">
    <property type="component" value="Unassembled WGS sequence"/>
</dbReference>
<protein>
    <submittedName>
        <fullName evidence="1">Uncharacterized protein</fullName>
    </submittedName>
</protein>
<name>A0A9D4EGS8_DREPO</name>
<organism evidence="1 2">
    <name type="scientific">Dreissena polymorpha</name>
    <name type="common">Zebra mussel</name>
    <name type="synonym">Mytilus polymorpha</name>
    <dbReference type="NCBI Taxonomy" id="45954"/>
    <lineage>
        <taxon>Eukaryota</taxon>
        <taxon>Metazoa</taxon>
        <taxon>Spiralia</taxon>
        <taxon>Lophotrochozoa</taxon>
        <taxon>Mollusca</taxon>
        <taxon>Bivalvia</taxon>
        <taxon>Autobranchia</taxon>
        <taxon>Heteroconchia</taxon>
        <taxon>Euheterodonta</taxon>
        <taxon>Imparidentia</taxon>
        <taxon>Neoheterodontei</taxon>
        <taxon>Myida</taxon>
        <taxon>Dreissenoidea</taxon>
        <taxon>Dreissenidae</taxon>
        <taxon>Dreissena</taxon>
    </lineage>
</organism>
<comment type="caution">
    <text evidence="1">The sequence shown here is derived from an EMBL/GenBank/DDBJ whole genome shotgun (WGS) entry which is preliminary data.</text>
</comment>
<keyword evidence="2" id="KW-1185">Reference proteome</keyword>
<dbReference type="AlphaFoldDB" id="A0A9D4EGS8"/>
<gene>
    <name evidence="1" type="ORF">DPMN_157211</name>
</gene>
<accession>A0A9D4EGS8</accession>